<keyword evidence="1" id="KW-0547">Nucleotide-binding</keyword>
<evidence type="ECO:0000313" key="5">
    <source>
        <dbReference type="EMBL" id="MED6246091.1"/>
    </source>
</evidence>
<dbReference type="SUPFAM" id="SSF52540">
    <property type="entry name" value="P-loop containing nucleoside triphosphate hydrolases"/>
    <property type="match status" value="1"/>
</dbReference>
<dbReference type="InterPro" id="IPR040848">
    <property type="entry name" value="AAA_lid_7"/>
</dbReference>
<dbReference type="Pfam" id="PF17867">
    <property type="entry name" value="AAA_lid_7"/>
    <property type="match status" value="1"/>
</dbReference>
<dbReference type="Pfam" id="PF07728">
    <property type="entry name" value="AAA_5"/>
    <property type="match status" value="1"/>
</dbReference>
<dbReference type="Gene3D" id="3.40.50.300">
    <property type="entry name" value="P-loop containing nucleotide triphosphate hydrolases"/>
    <property type="match status" value="2"/>
</dbReference>
<evidence type="ECO:0000259" key="4">
    <source>
        <dbReference type="Pfam" id="PF17867"/>
    </source>
</evidence>
<organism evidence="5 6">
    <name type="scientific">Ataeniobius toweri</name>
    <dbReference type="NCBI Taxonomy" id="208326"/>
    <lineage>
        <taxon>Eukaryota</taxon>
        <taxon>Metazoa</taxon>
        <taxon>Chordata</taxon>
        <taxon>Craniata</taxon>
        <taxon>Vertebrata</taxon>
        <taxon>Euteleostomi</taxon>
        <taxon>Actinopterygii</taxon>
        <taxon>Neopterygii</taxon>
        <taxon>Teleostei</taxon>
        <taxon>Neoteleostei</taxon>
        <taxon>Acanthomorphata</taxon>
        <taxon>Ovalentaria</taxon>
        <taxon>Atherinomorphae</taxon>
        <taxon>Cyprinodontiformes</taxon>
        <taxon>Goodeidae</taxon>
        <taxon>Ataeniobius</taxon>
    </lineage>
</organism>
<keyword evidence="6" id="KW-1185">Reference proteome</keyword>
<dbReference type="PANTHER" id="PTHR48103">
    <property type="entry name" value="MIDASIN-RELATED"/>
    <property type="match status" value="1"/>
</dbReference>
<comment type="caution">
    <text evidence="5">The sequence shown here is derived from an EMBL/GenBank/DDBJ whole genome shotgun (WGS) entry which is preliminary data.</text>
</comment>
<name>A0ABU7B803_9TELE</name>
<dbReference type="InterPro" id="IPR027417">
    <property type="entry name" value="P-loop_NTPase"/>
</dbReference>
<feature type="domain" description="Midasin AAA lid" evidence="4">
    <location>
        <begin position="10"/>
        <end position="109"/>
    </location>
</feature>
<reference evidence="5 6" key="1">
    <citation type="submission" date="2021-07" db="EMBL/GenBank/DDBJ databases">
        <authorList>
            <person name="Palmer J.M."/>
        </authorList>
    </citation>
    <scope>NUCLEOTIDE SEQUENCE [LARGE SCALE GENOMIC DNA]</scope>
    <source>
        <strain evidence="5 6">AT_MEX2019</strain>
        <tissue evidence="5">Muscle</tissue>
    </source>
</reference>
<gene>
    <name evidence="5" type="ORF">ATANTOWER_012699</name>
</gene>
<sequence>VFVDQLTSKDMEFIGNSIFPTIDEKIIAKMVEFNNRLVQEVCMEKLWGHKGSPWEFNLRDIFRWCQLMQTDQSPGFFNPGQHVALVYADRMRTEADKAKVLSVFREVFGEEYEPYCGSKEFHITPLNVQVGFSVLRRSGEAPVTLDPPLSITHQCLKPLESLMKCVDMGWMTIVVGPAASGKTSLVRLLALLTGHHLRVMAMNSAMDTTELLGGFEQVDIMRPWQQLLETVDYTVAMVIRRGLMSLDDGTQDTEFLLQTWGIFCQWLKENRLQRPGGTVNSEALNKLEVIILLLQKLNTKLKVFTDMSKLQMDFTLLKERLAQLEDGWTNGGFEWLDGMLVQALQAGDWLLMDNVNFCSASVLDRLNALLEPNGSLAINERGVIDGKTPRITPHPNFRLFLTMDPVHGELSRAMRNRGVEVYIPGENEGVCWDTLDLKTLLHSAGVTGDCVCDLLIQIHNGIRSAIWDSPASSVTSLLHAASLLSCQLQRGADLRSSLQHACTEAYSFCQRTVANQKQAQQVIEQHLAIQGTADWGDGLLSAGVWPDGFPSALLSTEDSCFSSVLRDGQVLLFCLNSLSLQGKRNRPLRLMDLQLALQSSGVHGDSVFSGGVVDLEEGDALRLISTAVRLVTERASHGDWILRSSWLSNLGRSYKYLPDPVLVQVEAGNRALRAVFSSSLAAKGKTLAELLQPHSKDEYRILMDMRWNKQYLDILTNKCNFEDEERYMEFLEALNAVANRIVLMMDREERAVTCCCTISGAPQSSAMRVATAFNKGNV</sequence>
<accession>A0ABU7B803</accession>
<dbReference type="EMBL" id="JAHUTI010042030">
    <property type="protein sequence ID" value="MED6246091.1"/>
    <property type="molecule type" value="Genomic_DNA"/>
</dbReference>
<dbReference type="Proteomes" id="UP001345963">
    <property type="component" value="Unassembled WGS sequence"/>
</dbReference>
<feature type="non-terminal residue" evidence="5">
    <location>
        <position position="778"/>
    </location>
</feature>
<proteinExistence type="predicted"/>
<dbReference type="InterPro" id="IPR011704">
    <property type="entry name" value="ATPase_dyneun-rel_AAA"/>
</dbReference>
<evidence type="ECO:0000256" key="1">
    <source>
        <dbReference type="ARBA" id="ARBA00022741"/>
    </source>
</evidence>
<keyword evidence="2" id="KW-0067">ATP-binding</keyword>
<evidence type="ECO:0000259" key="3">
    <source>
        <dbReference type="Pfam" id="PF07728"/>
    </source>
</evidence>
<evidence type="ECO:0008006" key="7">
    <source>
        <dbReference type="Google" id="ProtNLM"/>
    </source>
</evidence>
<evidence type="ECO:0000256" key="2">
    <source>
        <dbReference type="ARBA" id="ARBA00022840"/>
    </source>
</evidence>
<feature type="non-terminal residue" evidence="5">
    <location>
        <position position="1"/>
    </location>
</feature>
<dbReference type="PANTHER" id="PTHR48103:SF2">
    <property type="entry name" value="MIDASIN"/>
    <property type="match status" value="1"/>
</dbReference>
<evidence type="ECO:0000313" key="6">
    <source>
        <dbReference type="Proteomes" id="UP001345963"/>
    </source>
</evidence>
<feature type="domain" description="ATPase dynein-related AAA" evidence="3">
    <location>
        <begin position="323"/>
        <end position="414"/>
    </location>
</feature>
<protein>
    <recommendedName>
        <fullName evidence="7">MDN1</fullName>
    </recommendedName>
</protein>